<dbReference type="CDD" id="cd03268">
    <property type="entry name" value="ABC_BcrA_bacitracin_resist"/>
    <property type="match status" value="1"/>
</dbReference>
<dbReference type="PROSITE" id="PS50893">
    <property type="entry name" value="ABC_TRANSPORTER_2"/>
    <property type="match status" value="1"/>
</dbReference>
<protein>
    <submittedName>
        <fullName evidence="7">ABC-type multidrug transport system, ATPase component</fullName>
    </submittedName>
</protein>
<evidence type="ECO:0000256" key="2">
    <source>
        <dbReference type="ARBA" id="ARBA00022448"/>
    </source>
</evidence>
<evidence type="ECO:0000313" key="7">
    <source>
        <dbReference type="EMBL" id="EID55310.1"/>
    </source>
</evidence>
<dbReference type="InterPro" id="IPR017871">
    <property type="entry name" value="ABC_transporter-like_CS"/>
</dbReference>
<gene>
    <name evidence="7" type="ORF">SacxiDRAFT_3101</name>
</gene>
<dbReference type="SUPFAM" id="SSF52540">
    <property type="entry name" value="P-loop containing nucleoside triphosphate hydrolases"/>
    <property type="match status" value="1"/>
</dbReference>
<dbReference type="Gene3D" id="3.40.50.300">
    <property type="entry name" value="P-loop containing nucleotide triphosphate hydrolases"/>
    <property type="match status" value="1"/>
</dbReference>
<comment type="similarity">
    <text evidence="1">Belongs to the ABC transporter superfamily.</text>
</comment>
<dbReference type="PROSITE" id="PS00211">
    <property type="entry name" value="ABC_TRANSPORTER_1"/>
    <property type="match status" value="1"/>
</dbReference>
<reference evidence="7 8" key="1">
    <citation type="submission" date="2012-01" db="EMBL/GenBank/DDBJ databases">
        <title>Improved High-Quality Draft sequence of Saccharomonospora xinjiangensis XJ-54.</title>
        <authorList>
            <consortium name="US DOE Joint Genome Institute"/>
            <person name="Lucas S."/>
            <person name="Han J."/>
            <person name="Lapidus A."/>
            <person name="Cheng J.-F."/>
            <person name="Goodwin L."/>
            <person name="Pitluck S."/>
            <person name="Peters L."/>
            <person name="Mikhailova N."/>
            <person name="Teshima H."/>
            <person name="Detter J.C."/>
            <person name="Han C."/>
            <person name="Tapia R."/>
            <person name="Land M."/>
            <person name="Hauser L."/>
            <person name="Kyrpides N."/>
            <person name="Ivanova N."/>
            <person name="Pagani I."/>
            <person name="Brambilla E.-M."/>
            <person name="Klenk H.-P."/>
            <person name="Woyke T."/>
        </authorList>
    </citation>
    <scope>NUCLEOTIDE SEQUENCE [LARGE SCALE GENOMIC DNA]</scope>
    <source>
        <strain evidence="7 8">XJ-54</strain>
    </source>
</reference>
<evidence type="ECO:0000256" key="1">
    <source>
        <dbReference type="ARBA" id="ARBA00005417"/>
    </source>
</evidence>
<evidence type="ECO:0000256" key="3">
    <source>
        <dbReference type="ARBA" id="ARBA00022741"/>
    </source>
</evidence>
<feature type="region of interest" description="Disordered" evidence="5">
    <location>
        <begin position="307"/>
        <end position="362"/>
    </location>
</feature>
<feature type="compositionally biased region" description="Low complexity" evidence="5">
    <location>
        <begin position="307"/>
        <end position="355"/>
    </location>
</feature>
<dbReference type="AlphaFoldDB" id="I0V5A7"/>
<dbReference type="InterPro" id="IPR003593">
    <property type="entry name" value="AAA+_ATPase"/>
</dbReference>
<dbReference type="eggNOG" id="COG1131">
    <property type="taxonomic scope" value="Bacteria"/>
</dbReference>
<dbReference type="Proteomes" id="UP000004691">
    <property type="component" value="Unassembled WGS sequence"/>
</dbReference>
<dbReference type="GO" id="GO:0005524">
    <property type="term" value="F:ATP binding"/>
    <property type="evidence" value="ECO:0007669"/>
    <property type="project" value="UniProtKB-KW"/>
</dbReference>
<keyword evidence="4" id="KW-0067">ATP-binding</keyword>
<organism evidence="7 8">
    <name type="scientific">Saccharomonospora xinjiangensis XJ-54</name>
    <dbReference type="NCBI Taxonomy" id="882086"/>
    <lineage>
        <taxon>Bacteria</taxon>
        <taxon>Bacillati</taxon>
        <taxon>Actinomycetota</taxon>
        <taxon>Actinomycetes</taxon>
        <taxon>Pseudonocardiales</taxon>
        <taxon>Pseudonocardiaceae</taxon>
        <taxon>Saccharomonospora</taxon>
    </lineage>
</organism>
<accession>I0V5A7</accession>
<dbReference type="Pfam" id="PF00005">
    <property type="entry name" value="ABC_tran"/>
    <property type="match status" value="1"/>
</dbReference>
<dbReference type="RefSeq" id="WP_006239466.1">
    <property type="nucleotide sequence ID" value="NZ_JH636049.1"/>
</dbReference>
<name>I0V5A7_9PSEU</name>
<keyword evidence="8" id="KW-1185">Reference proteome</keyword>
<evidence type="ECO:0000313" key="8">
    <source>
        <dbReference type="Proteomes" id="UP000004691"/>
    </source>
</evidence>
<evidence type="ECO:0000259" key="6">
    <source>
        <dbReference type="PROSITE" id="PS50893"/>
    </source>
</evidence>
<dbReference type="STRING" id="882086.SacxiDRAFT_3101"/>
<keyword evidence="3" id="KW-0547">Nucleotide-binding</keyword>
<dbReference type="SMART" id="SM00382">
    <property type="entry name" value="AAA"/>
    <property type="match status" value="1"/>
</dbReference>
<evidence type="ECO:0000256" key="5">
    <source>
        <dbReference type="SAM" id="MobiDB-lite"/>
    </source>
</evidence>
<proteinExistence type="inferred from homology"/>
<dbReference type="EMBL" id="JH636049">
    <property type="protein sequence ID" value="EID55310.1"/>
    <property type="molecule type" value="Genomic_DNA"/>
</dbReference>
<evidence type="ECO:0000256" key="4">
    <source>
        <dbReference type="ARBA" id="ARBA00022840"/>
    </source>
</evidence>
<dbReference type="OrthoDB" id="9804819at2"/>
<keyword evidence="2" id="KW-0813">Transport</keyword>
<dbReference type="HOGENOM" id="CLU_000604_1_2_11"/>
<feature type="domain" description="ABC transporter" evidence="6">
    <location>
        <begin position="8"/>
        <end position="233"/>
    </location>
</feature>
<dbReference type="PANTHER" id="PTHR43335:SF4">
    <property type="entry name" value="ABC TRANSPORTER, ATP-BINDING PROTEIN"/>
    <property type="match status" value="1"/>
</dbReference>
<dbReference type="InterPro" id="IPR003439">
    <property type="entry name" value="ABC_transporter-like_ATP-bd"/>
</dbReference>
<sequence>MHDGSGRIAVQNLTKQFGAVTAVQNLSFTVEPGSVTGFLGPNGAGKTTTLRMLLGLVKPTSGTATINGRQHHELGNPARVVGSVLDNGSFHPKRTARDHLLVYAAAIGVPDQRADELLALVGLAPAAHRKAGGFSLGMRQRLALATALLGDPQVLVLDEPANGLDPEGIAWLRTFLRSYAAQGRTVLVSSHLLSEVEQTIDQVVIVSAGMTRYFGPLENLRQGQRSRVLVQPADAGGLATALREAGINEVEPTQDGRVAVTGTTVQQIGDIAARAGIAVYGMEEQKADLEQLFFQLTTPQYNGAPIQAQQQAQQGGWGQQGPQSGPQAYQQYQQYQQQPYQQNYQQPGQQPQPNQGWGGQQQ</sequence>
<dbReference type="GO" id="GO:0016887">
    <property type="term" value="F:ATP hydrolysis activity"/>
    <property type="evidence" value="ECO:0007669"/>
    <property type="project" value="InterPro"/>
</dbReference>
<dbReference type="InterPro" id="IPR027417">
    <property type="entry name" value="P-loop_NTPase"/>
</dbReference>
<dbReference type="PANTHER" id="PTHR43335">
    <property type="entry name" value="ABC TRANSPORTER, ATP-BINDING PROTEIN"/>
    <property type="match status" value="1"/>
</dbReference>